<keyword evidence="9 11" id="KW-0030">Aminoacyl-tRNA synthetase</keyword>
<gene>
    <name evidence="11" type="primary">valS</name>
    <name evidence="14" type="ORF">M9393_03100</name>
</gene>
<dbReference type="Pfam" id="PF08264">
    <property type="entry name" value="Anticodon_1"/>
    <property type="match status" value="1"/>
</dbReference>
<proteinExistence type="inferred from homology"/>
<dbReference type="HAMAP" id="MF_02004">
    <property type="entry name" value="Val_tRNA_synth_type1"/>
    <property type="match status" value="1"/>
</dbReference>
<keyword evidence="7 11" id="KW-0648">Protein biosynthesis</keyword>
<evidence type="ECO:0000313" key="15">
    <source>
        <dbReference type="Proteomes" id="UP001056209"/>
    </source>
</evidence>
<evidence type="ECO:0000259" key="12">
    <source>
        <dbReference type="Pfam" id="PF00133"/>
    </source>
</evidence>
<dbReference type="NCBIfam" id="NF004349">
    <property type="entry name" value="PRK05729.1"/>
    <property type="match status" value="1"/>
</dbReference>
<dbReference type="InterPro" id="IPR033705">
    <property type="entry name" value="Anticodon_Ia_Val"/>
</dbReference>
<comment type="catalytic activity">
    <reaction evidence="10 11">
        <text>tRNA(Val) + L-valine + ATP = L-valyl-tRNA(Val) + AMP + diphosphate</text>
        <dbReference type="Rhea" id="RHEA:10704"/>
        <dbReference type="Rhea" id="RHEA-COMP:9672"/>
        <dbReference type="Rhea" id="RHEA-COMP:9708"/>
        <dbReference type="ChEBI" id="CHEBI:30616"/>
        <dbReference type="ChEBI" id="CHEBI:33019"/>
        <dbReference type="ChEBI" id="CHEBI:57762"/>
        <dbReference type="ChEBI" id="CHEBI:78442"/>
        <dbReference type="ChEBI" id="CHEBI:78537"/>
        <dbReference type="ChEBI" id="CHEBI:456215"/>
        <dbReference type="EC" id="6.1.1.9"/>
    </reaction>
</comment>
<dbReference type="CDD" id="cd00817">
    <property type="entry name" value="ValRS_core"/>
    <property type="match status" value="1"/>
</dbReference>
<dbReference type="Proteomes" id="UP001056209">
    <property type="component" value="Chromosome"/>
</dbReference>
<dbReference type="InterPro" id="IPR002303">
    <property type="entry name" value="Valyl-tRNA_ligase"/>
</dbReference>
<comment type="domain">
    <text evidence="11">ValRS has two distinct active sites: one for aminoacylation and one for editing. The misactivated threonine is translocated from the active site to the editing site.</text>
</comment>
<dbReference type="SUPFAM" id="SSF52374">
    <property type="entry name" value="Nucleotidylyl transferase"/>
    <property type="match status" value="1"/>
</dbReference>
<evidence type="ECO:0000256" key="5">
    <source>
        <dbReference type="ARBA" id="ARBA00022741"/>
    </source>
</evidence>
<keyword evidence="8 11" id="KW-0175">Coiled coil</keyword>
<dbReference type="InterPro" id="IPR010978">
    <property type="entry name" value="tRNA-bd_arm"/>
</dbReference>
<dbReference type="GO" id="GO:0005829">
    <property type="term" value="C:cytosol"/>
    <property type="evidence" value="ECO:0007669"/>
    <property type="project" value="TreeGrafter"/>
</dbReference>
<dbReference type="AlphaFoldDB" id="A0A9Q8X0Z5"/>
<feature type="domain" description="Methionyl/Valyl/Leucyl/Isoleucyl-tRNA synthetase anticodon-binding" evidence="13">
    <location>
        <begin position="680"/>
        <end position="831"/>
    </location>
</feature>
<dbReference type="Gene3D" id="1.10.730.10">
    <property type="entry name" value="Isoleucyl-tRNA Synthetase, Domain 1"/>
    <property type="match status" value="1"/>
</dbReference>
<evidence type="ECO:0000256" key="11">
    <source>
        <dbReference type="HAMAP-Rule" id="MF_02004"/>
    </source>
</evidence>
<comment type="function">
    <text evidence="11">Catalyzes the attachment of valine to tRNA(Val). As ValRS can inadvertently accommodate and process structurally similar amino acids such as threonine, to avoid such errors, it has a 'posttransfer' editing activity that hydrolyzes mischarged Thr-tRNA(Val) in a tRNA-dependent manner.</text>
</comment>
<dbReference type="GO" id="GO:0004832">
    <property type="term" value="F:valine-tRNA ligase activity"/>
    <property type="evidence" value="ECO:0007669"/>
    <property type="project" value="UniProtKB-UniRule"/>
</dbReference>
<evidence type="ECO:0000256" key="4">
    <source>
        <dbReference type="ARBA" id="ARBA00022598"/>
    </source>
</evidence>
<dbReference type="EC" id="6.1.1.9" evidence="11"/>
<dbReference type="InterPro" id="IPR002300">
    <property type="entry name" value="aa-tRNA-synth_Ia"/>
</dbReference>
<dbReference type="Gene3D" id="3.90.740.10">
    <property type="entry name" value="Valyl/Leucyl/Isoleucyl-tRNA synthetase, editing domain"/>
    <property type="match status" value="2"/>
</dbReference>
<dbReference type="CDD" id="cd07962">
    <property type="entry name" value="Anticodon_Ia_Val"/>
    <property type="match status" value="1"/>
</dbReference>
<dbReference type="SUPFAM" id="SSF47323">
    <property type="entry name" value="Anticodon-binding domain of a subclass of class I aminoacyl-tRNA synthetases"/>
    <property type="match status" value="1"/>
</dbReference>
<keyword evidence="5 11" id="KW-0547">Nucleotide-binding</keyword>
<evidence type="ECO:0000256" key="6">
    <source>
        <dbReference type="ARBA" id="ARBA00022840"/>
    </source>
</evidence>
<comment type="similarity">
    <text evidence="11">Belongs to the class-I aminoacyl-tRNA synthetase family. ValS type 1 subfamily.</text>
</comment>
<name>A0A9Q8X0Z5_9ENTR</name>
<evidence type="ECO:0000256" key="3">
    <source>
        <dbReference type="ARBA" id="ARBA00022490"/>
    </source>
</evidence>
<feature type="binding site" evidence="11">
    <location>
        <position position="562"/>
    </location>
    <ligand>
        <name>ATP</name>
        <dbReference type="ChEBI" id="CHEBI:30616"/>
    </ligand>
</feature>
<dbReference type="EMBL" id="CP097753">
    <property type="protein sequence ID" value="URJ28133.1"/>
    <property type="molecule type" value="Genomic_DNA"/>
</dbReference>
<dbReference type="GO" id="GO:0006438">
    <property type="term" value="P:valyl-tRNA aminoacylation"/>
    <property type="evidence" value="ECO:0007669"/>
    <property type="project" value="UniProtKB-UniRule"/>
</dbReference>
<protein>
    <recommendedName>
        <fullName evidence="11">Valine--tRNA ligase</fullName>
        <ecNumber evidence="11">6.1.1.9</ecNumber>
    </recommendedName>
    <alternativeName>
        <fullName evidence="11">Valyl-tRNA synthetase</fullName>
        <shortName evidence="11">ValRS</shortName>
    </alternativeName>
</protein>
<dbReference type="FunFam" id="3.40.50.620:FF:000032">
    <property type="entry name" value="Valine--tRNA ligase"/>
    <property type="match status" value="1"/>
</dbReference>
<dbReference type="InterPro" id="IPR014729">
    <property type="entry name" value="Rossmann-like_a/b/a_fold"/>
</dbReference>
<comment type="subcellular location">
    <subcellularLocation>
        <location evidence="1 11">Cytoplasm</location>
    </subcellularLocation>
</comment>
<accession>A0A9Q8X0Z5</accession>
<dbReference type="InterPro" id="IPR001412">
    <property type="entry name" value="aa-tRNA-synth_I_CS"/>
</dbReference>
<dbReference type="PROSITE" id="PS00178">
    <property type="entry name" value="AA_TRNA_LIGASE_I"/>
    <property type="match status" value="1"/>
</dbReference>
<evidence type="ECO:0000256" key="1">
    <source>
        <dbReference type="ARBA" id="ARBA00004496"/>
    </source>
</evidence>
<keyword evidence="6 11" id="KW-0067">ATP-binding</keyword>
<dbReference type="RefSeq" id="WP_250248536.1">
    <property type="nucleotide sequence ID" value="NZ_CP097753.1"/>
</dbReference>
<dbReference type="SUPFAM" id="SSF50677">
    <property type="entry name" value="ValRS/IleRS/LeuRS editing domain"/>
    <property type="match status" value="1"/>
</dbReference>
<dbReference type="InterPro" id="IPR009080">
    <property type="entry name" value="tRNAsynth_Ia_anticodon-bd"/>
</dbReference>
<dbReference type="FunFam" id="1.10.730.10:FF:000007">
    <property type="entry name" value="Valine--tRNA ligase"/>
    <property type="match status" value="1"/>
</dbReference>
<keyword evidence="4 11" id="KW-0436">Ligase</keyword>
<evidence type="ECO:0000256" key="7">
    <source>
        <dbReference type="ARBA" id="ARBA00022917"/>
    </source>
</evidence>
<dbReference type="PANTHER" id="PTHR11946:SF93">
    <property type="entry name" value="VALINE--TRNA LIGASE, CHLOROPLASTIC_MITOCHONDRIAL 2"/>
    <property type="match status" value="1"/>
</dbReference>
<sequence length="957" mass="111981">MEKIYNPKNIEEPIYKFWEQGGYFNPHGDTSHKSYCIMMPPPNITGQLHLGHAFQQTIMDVLVRYQRMNGKNTLWQTGTDHAGIATQILVENKIYNDTGKIRHNYTRDDLIKKIWTWKQQSEKFITYQMRRLGNSVNWKRKCFTMDTEMSYAVKEAFIRLYQDNLIYKGKRLVNWDPTLQSAISDLEVVNKPMKGSMWYLYYKLNNSTIVTDHSTIDPSYLIVATTRPETILGDVAVAIHPEDSRYKNLIGKYVITPITNKCIPIIFDEHVDMFKGTGCVKITPAHDFNDYMIGKRHKLPMINIFSLNGKILKHPEVFDSYGKPNDQLYYNIPQIFHNLDSYHARKKMISECTKFNLLHDIKPHNSIIPCSDRTGTIIEPMLTNQWYIRAKILAQQAVNAVQVGMINFVPKQYKNMYFSWMNNIQDWCISRQIWWGHGIPAWYDDANNKIYVGHCEKDIRIKNQLDNDIILRKDNDVLDTWFSSSLWTFSSLGWPKDTNLLNIFHPTSIVISGFDIIFFWIARMIMLTMHFIKDNNGIPQIPFKTAYITGLMRDESGHKMSKSKGNIIDPIDLIDGISIENLLEKRTKDMLQPQLADKIIKCTKKQFPHGIKSHGTDALRFTLVALASSGRDIHWDMKRLTGYHNFCNKLWQASRFVLMHTKNQDCCISSSTEKLFSLADRWIVTKFHQTVKNFHKNLKIYRFDKIANILHKFIWHQFCDWYIELTKSTLCHGNTLEIRGTRYTLITLLESLLRLAHPIIPFITEKIWQEVKTITGNDGETIMLQPFPKYNVSMIDTESILDFEWIKHAVTAIRNVRTNMNITYNIPLQVVFRCTSPDVKKRILNNYNILCNIAYLKSIDFIPKHEVYPKSIAISLDSTELLIRTPEKFNKKIKINQINKELESIKHKIEITQELLNNNNFINHAPTSIIKNKQELLNYYVQIKHKLLEQHAIMTKL</sequence>
<comment type="domain">
    <text evidence="11">The C-terminal coiled-coil domain is crucial for aminoacylation activity.</text>
</comment>
<dbReference type="PANTHER" id="PTHR11946">
    <property type="entry name" value="VALYL-TRNA SYNTHETASES"/>
    <property type="match status" value="1"/>
</dbReference>
<reference evidence="14" key="1">
    <citation type="submission" date="2022-05" db="EMBL/GenBank/DDBJ databases">
        <title>Impact of host demography and evolutionary history on endosymbiont molecular evolution: a test in carpenter ants (Genus Camponotus) and their Blochmannia endosymbionts.</title>
        <authorList>
            <person name="Manthey J.D."/>
            <person name="Giron J.C."/>
            <person name="Hruska J.P."/>
        </authorList>
    </citation>
    <scope>NUCLEOTIDE SEQUENCE</scope>
    <source>
        <strain evidence="14">C-039</strain>
    </source>
</reference>
<dbReference type="GO" id="GO:0002161">
    <property type="term" value="F:aminoacyl-tRNA deacylase activity"/>
    <property type="evidence" value="ECO:0007669"/>
    <property type="project" value="InterPro"/>
</dbReference>
<feature type="short sequence motif" description="'KMSKS' region" evidence="11">
    <location>
        <begin position="559"/>
        <end position="563"/>
    </location>
</feature>
<evidence type="ECO:0000259" key="13">
    <source>
        <dbReference type="Pfam" id="PF08264"/>
    </source>
</evidence>
<evidence type="ECO:0000256" key="10">
    <source>
        <dbReference type="ARBA" id="ARBA00047552"/>
    </source>
</evidence>
<dbReference type="Gene3D" id="3.40.50.620">
    <property type="entry name" value="HUPs"/>
    <property type="match status" value="2"/>
</dbReference>
<keyword evidence="3 11" id="KW-0963">Cytoplasm</keyword>
<dbReference type="InterPro" id="IPR013155">
    <property type="entry name" value="M/V/L/I-tRNA-synth_anticd-bd"/>
</dbReference>
<dbReference type="SUPFAM" id="SSF46589">
    <property type="entry name" value="tRNA-binding arm"/>
    <property type="match status" value="1"/>
</dbReference>
<evidence type="ECO:0000256" key="9">
    <source>
        <dbReference type="ARBA" id="ARBA00023146"/>
    </source>
</evidence>
<dbReference type="GO" id="GO:0005524">
    <property type="term" value="F:ATP binding"/>
    <property type="evidence" value="ECO:0007669"/>
    <property type="project" value="UniProtKB-UniRule"/>
</dbReference>
<dbReference type="PRINTS" id="PR00986">
    <property type="entry name" value="TRNASYNTHVAL"/>
</dbReference>
<comment type="subunit">
    <text evidence="2 11">Monomer.</text>
</comment>
<dbReference type="InterPro" id="IPR009008">
    <property type="entry name" value="Val/Leu/Ile-tRNA-synth_edit"/>
</dbReference>
<evidence type="ECO:0000256" key="8">
    <source>
        <dbReference type="ARBA" id="ARBA00023054"/>
    </source>
</evidence>
<feature type="domain" description="Aminoacyl-tRNA synthetase class Ia" evidence="12">
    <location>
        <begin position="14"/>
        <end position="636"/>
    </location>
</feature>
<evidence type="ECO:0000313" key="14">
    <source>
        <dbReference type="EMBL" id="URJ28133.1"/>
    </source>
</evidence>
<feature type="short sequence motif" description="'HIGH' region" evidence="11">
    <location>
        <begin position="42"/>
        <end position="52"/>
    </location>
</feature>
<evidence type="ECO:0000256" key="2">
    <source>
        <dbReference type="ARBA" id="ARBA00011245"/>
    </source>
</evidence>
<organism evidence="14 15">
    <name type="scientific">Candidatus Blochmannia vicinus</name>
    <name type="common">nom. nud.</name>
    <dbReference type="NCBI Taxonomy" id="251540"/>
    <lineage>
        <taxon>Bacteria</taxon>
        <taxon>Pseudomonadati</taxon>
        <taxon>Pseudomonadota</taxon>
        <taxon>Gammaproteobacteria</taxon>
        <taxon>Enterobacterales</taxon>
        <taxon>Enterobacteriaceae</taxon>
        <taxon>ant endosymbionts</taxon>
        <taxon>Candidatus Blochmanniella</taxon>
    </lineage>
</organism>
<dbReference type="Pfam" id="PF00133">
    <property type="entry name" value="tRNA-synt_1"/>
    <property type="match status" value="1"/>
</dbReference>
<dbReference type="NCBIfam" id="TIGR00422">
    <property type="entry name" value="valS"/>
    <property type="match status" value="1"/>
</dbReference>
<dbReference type="FunFam" id="3.40.50.620:FF:000073">
    <property type="entry name" value="Valine--tRNA ligase"/>
    <property type="match status" value="1"/>
</dbReference>